<gene>
    <name evidence="2" type="ORF">S06H3_39721</name>
</gene>
<reference evidence="2" key="1">
    <citation type="journal article" date="2014" name="Front. Microbiol.">
        <title>High frequency of phylogenetically diverse reductive dehalogenase-homologous genes in deep subseafloor sedimentary metagenomes.</title>
        <authorList>
            <person name="Kawai M."/>
            <person name="Futagami T."/>
            <person name="Toyoda A."/>
            <person name="Takaki Y."/>
            <person name="Nishi S."/>
            <person name="Hori S."/>
            <person name="Arai W."/>
            <person name="Tsubouchi T."/>
            <person name="Morono Y."/>
            <person name="Uchiyama I."/>
            <person name="Ito T."/>
            <person name="Fujiyama A."/>
            <person name="Inagaki F."/>
            <person name="Takami H."/>
        </authorList>
    </citation>
    <scope>NUCLEOTIDE SEQUENCE</scope>
    <source>
        <strain evidence="2">Expedition CK06-06</strain>
    </source>
</reference>
<name>X1NPC8_9ZZZZ</name>
<comment type="caution">
    <text evidence="2">The sequence shown here is derived from an EMBL/GenBank/DDBJ whole genome shotgun (WGS) entry which is preliminary data.</text>
</comment>
<keyword evidence="1" id="KW-0472">Membrane</keyword>
<keyword evidence="1" id="KW-0812">Transmembrane</keyword>
<proteinExistence type="predicted"/>
<sequence>MPLFTNKLNPGVKEFEKGLLKFGLVALFFVFGLFGVFFDVLAFPDAWN</sequence>
<dbReference type="EMBL" id="BARV01024323">
    <property type="protein sequence ID" value="GAI45902.1"/>
    <property type="molecule type" value="Genomic_DNA"/>
</dbReference>
<feature type="transmembrane region" description="Helical" evidence="1">
    <location>
        <begin position="20"/>
        <end position="43"/>
    </location>
</feature>
<protein>
    <submittedName>
        <fullName evidence="2">Uncharacterized protein</fullName>
    </submittedName>
</protein>
<keyword evidence="1" id="KW-1133">Transmembrane helix</keyword>
<organism evidence="2">
    <name type="scientific">marine sediment metagenome</name>
    <dbReference type="NCBI Taxonomy" id="412755"/>
    <lineage>
        <taxon>unclassified sequences</taxon>
        <taxon>metagenomes</taxon>
        <taxon>ecological metagenomes</taxon>
    </lineage>
</organism>
<accession>X1NPC8</accession>
<dbReference type="AlphaFoldDB" id="X1NPC8"/>
<evidence type="ECO:0000313" key="2">
    <source>
        <dbReference type="EMBL" id="GAI45902.1"/>
    </source>
</evidence>
<evidence type="ECO:0000256" key="1">
    <source>
        <dbReference type="SAM" id="Phobius"/>
    </source>
</evidence>
<feature type="non-terminal residue" evidence="2">
    <location>
        <position position="48"/>
    </location>
</feature>